<dbReference type="OrthoDB" id="4238817at2"/>
<dbReference type="EMBL" id="PVLV01000107">
    <property type="protein sequence ID" value="PRH79642.1"/>
    <property type="molecule type" value="Genomic_DNA"/>
</dbReference>
<reference evidence="1 2" key="1">
    <citation type="submission" date="2018-03" db="EMBL/GenBank/DDBJ databases">
        <title>Novel Streptomyces sp. from soil.</title>
        <authorList>
            <person name="Tan G.Y.A."/>
            <person name="Lee Z.Y."/>
        </authorList>
    </citation>
    <scope>NUCLEOTIDE SEQUENCE [LARGE SCALE GENOMIC DNA]</scope>
    <source>
        <strain evidence="1 2">ST5x</strain>
    </source>
</reference>
<sequence>MTTTMRLTPAIGVQRNGSETVPRAELEPIFTELAKRWEASGRAVPGRTDEEWAILARRYPWPGP</sequence>
<dbReference type="RefSeq" id="WP_105868225.1">
    <property type="nucleotide sequence ID" value="NZ_PVLV01000107.1"/>
</dbReference>
<keyword evidence="2" id="KW-1185">Reference proteome</keyword>
<evidence type="ECO:0000313" key="2">
    <source>
        <dbReference type="Proteomes" id="UP000239322"/>
    </source>
</evidence>
<name>A0A2S9PZ17_9ACTN</name>
<gene>
    <name evidence="1" type="ORF">C6N75_08360</name>
</gene>
<dbReference type="Proteomes" id="UP000239322">
    <property type="component" value="Unassembled WGS sequence"/>
</dbReference>
<organism evidence="1 2">
    <name type="scientific">Streptomyces solincola</name>
    <dbReference type="NCBI Taxonomy" id="2100817"/>
    <lineage>
        <taxon>Bacteria</taxon>
        <taxon>Bacillati</taxon>
        <taxon>Actinomycetota</taxon>
        <taxon>Actinomycetes</taxon>
        <taxon>Kitasatosporales</taxon>
        <taxon>Streptomycetaceae</taxon>
        <taxon>Streptomyces</taxon>
    </lineage>
</organism>
<dbReference type="AlphaFoldDB" id="A0A2S9PZ17"/>
<protein>
    <submittedName>
        <fullName evidence="1">Uncharacterized protein</fullName>
    </submittedName>
</protein>
<proteinExistence type="predicted"/>
<comment type="caution">
    <text evidence="1">The sequence shown here is derived from an EMBL/GenBank/DDBJ whole genome shotgun (WGS) entry which is preliminary data.</text>
</comment>
<evidence type="ECO:0000313" key="1">
    <source>
        <dbReference type="EMBL" id="PRH79642.1"/>
    </source>
</evidence>
<accession>A0A2S9PZ17</accession>